<evidence type="ECO:0000256" key="4">
    <source>
        <dbReference type="ARBA" id="ARBA00023163"/>
    </source>
</evidence>
<dbReference type="GeneID" id="19305687"/>
<dbReference type="Pfam" id="PF00172">
    <property type="entry name" value="Zn_clus"/>
    <property type="match status" value="1"/>
</dbReference>
<proteinExistence type="predicted"/>
<evidence type="ECO:0000256" key="2">
    <source>
        <dbReference type="ARBA" id="ARBA00022833"/>
    </source>
</evidence>
<dbReference type="CDD" id="cd00067">
    <property type="entry name" value="GAL4"/>
    <property type="match status" value="1"/>
</dbReference>
<reference evidence="8 9" key="1">
    <citation type="journal article" date="2012" name="Science">
        <title>The Paleozoic origin of enzymatic lignin decomposition reconstructed from 31 fungal genomes.</title>
        <authorList>
            <person name="Floudas D."/>
            <person name="Binder M."/>
            <person name="Riley R."/>
            <person name="Barry K."/>
            <person name="Blanchette R.A."/>
            <person name="Henrissat B."/>
            <person name="Martinez A.T."/>
            <person name="Otillar R."/>
            <person name="Spatafora J.W."/>
            <person name="Yadav J.S."/>
            <person name="Aerts A."/>
            <person name="Benoit I."/>
            <person name="Boyd A."/>
            <person name="Carlson A."/>
            <person name="Copeland A."/>
            <person name="Coutinho P.M."/>
            <person name="de Vries R.P."/>
            <person name="Ferreira P."/>
            <person name="Findley K."/>
            <person name="Foster B."/>
            <person name="Gaskell J."/>
            <person name="Glotzer D."/>
            <person name="Gorecki P."/>
            <person name="Heitman J."/>
            <person name="Hesse C."/>
            <person name="Hori C."/>
            <person name="Igarashi K."/>
            <person name="Jurgens J.A."/>
            <person name="Kallen N."/>
            <person name="Kersten P."/>
            <person name="Kohler A."/>
            <person name="Kuees U."/>
            <person name="Kumar T.K.A."/>
            <person name="Kuo A."/>
            <person name="LaButti K."/>
            <person name="Larrondo L.F."/>
            <person name="Lindquist E."/>
            <person name="Ling A."/>
            <person name="Lombard V."/>
            <person name="Lucas S."/>
            <person name="Lundell T."/>
            <person name="Martin R."/>
            <person name="McLaughlin D.J."/>
            <person name="Morgenstern I."/>
            <person name="Morin E."/>
            <person name="Murat C."/>
            <person name="Nagy L.G."/>
            <person name="Nolan M."/>
            <person name="Ohm R.A."/>
            <person name="Patyshakuliyeva A."/>
            <person name="Rokas A."/>
            <person name="Ruiz-Duenas F.J."/>
            <person name="Sabat G."/>
            <person name="Salamov A."/>
            <person name="Samejima M."/>
            <person name="Schmutz J."/>
            <person name="Slot J.C."/>
            <person name="St John F."/>
            <person name="Stenlid J."/>
            <person name="Sun H."/>
            <person name="Sun S."/>
            <person name="Syed K."/>
            <person name="Tsang A."/>
            <person name="Wiebenga A."/>
            <person name="Young D."/>
            <person name="Pisabarro A."/>
            <person name="Eastwood D.C."/>
            <person name="Martin F."/>
            <person name="Cullen D."/>
            <person name="Grigoriev I.V."/>
            <person name="Hibbett D.S."/>
        </authorList>
    </citation>
    <scope>NUCLEOTIDE SEQUENCE [LARGE SCALE GENOMIC DNA]</scope>
    <source>
        <strain evidence="8 9">ATCC 11539</strain>
    </source>
</reference>
<dbReference type="EMBL" id="KB469298">
    <property type="protein sequence ID" value="EPQ58763.1"/>
    <property type="molecule type" value="Genomic_DNA"/>
</dbReference>
<evidence type="ECO:0000256" key="6">
    <source>
        <dbReference type="SAM" id="MobiDB-lite"/>
    </source>
</evidence>
<evidence type="ECO:0000256" key="5">
    <source>
        <dbReference type="ARBA" id="ARBA00023242"/>
    </source>
</evidence>
<dbReference type="SUPFAM" id="SSF57701">
    <property type="entry name" value="Zn2/Cys6 DNA-binding domain"/>
    <property type="match status" value="1"/>
</dbReference>
<evidence type="ECO:0000256" key="3">
    <source>
        <dbReference type="ARBA" id="ARBA00023015"/>
    </source>
</evidence>
<dbReference type="PANTHER" id="PTHR47660:SF3">
    <property type="entry name" value="FINGER DOMAIN PROTEIN, PUTATIVE (AFU_ORTHOLOGUE AFUA_4G03310)-RELATED"/>
    <property type="match status" value="1"/>
</dbReference>
<dbReference type="GO" id="GO:0000981">
    <property type="term" value="F:DNA-binding transcription factor activity, RNA polymerase II-specific"/>
    <property type="evidence" value="ECO:0007669"/>
    <property type="project" value="InterPro"/>
</dbReference>
<dbReference type="PROSITE" id="PS00463">
    <property type="entry name" value="ZN2_CY6_FUNGAL_1"/>
    <property type="match status" value="1"/>
</dbReference>
<dbReference type="RefSeq" id="XP_007862888.1">
    <property type="nucleotide sequence ID" value="XM_007864697.1"/>
</dbReference>
<dbReference type="Proteomes" id="UP000030669">
    <property type="component" value="Unassembled WGS sequence"/>
</dbReference>
<dbReference type="GO" id="GO:0008270">
    <property type="term" value="F:zinc ion binding"/>
    <property type="evidence" value="ECO:0007669"/>
    <property type="project" value="InterPro"/>
</dbReference>
<protein>
    <recommendedName>
        <fullName evidence="7">Zn(2)-C6 fungal-type domain-containing protein</fullName>
    </recommendedName>
</protein>
<keyword evidence="2" id="KW-0862">Zinc</keyword>
<name>S7QHP2_GLOTA</name>
<dbReference type="KEGG" id="gtr:GLOTRDRAFT_36217"/>
<feature type="non-terminal residue" evidence="8">
    <location>
        <position position="1"/>
    </location>
</feature>
<dbReference type="InterPro" id="IPR036864">
    <property type="entry name" value="Zn2-C6_fun-type_DNA-bd_sf"/>
</dbReference>
<dbReference type="eggNOG" id="ENOG502QRRW">
    <property type="taxonomic scope" value="Eukaryota"/>
</dbReference>
<feature type="region of interest" description="Disordered" evidence="6">
    <location>
        <begin position="121"/>
        <end position="144"/>
    </location>
</feature>
<feature type="compositionally biased region" description="Low complexity" evidence="6">
    <location>
        <begin position="129"/>
        <end position="143"/>
    </location>
</feature>
<dbReference type="OrthoDB" id="2441642at2759"/>
<keyword evidence="4" id="KW-0804">Transcription</keyword>
<dbReference type="Gene3D" id="4.10.240.10">
    <property type="entry name" value="Zn(2)-C6 fungal-type DNA-binding domain"/>
    <property type="match status" value="1"/>
</dbReference>
<dbReference type="InterPro" id="IPR001138">
    <property type="entry name" value="Zn2Cys6_DnaBD"/>
</dbReference>
<accession>S7QHP2</accession>
<sequence length="438" mass="49113">PPRKKACQQCTNAKTRCDLQRPTCSRCQLRGLDCRYAAQPELYGEGSAPSSRVNYSISAERSSIVVQSAASSSTSHISNSNSTQGQPGPIFPPISFDLDEGLIQGNMSAMSPAYDPFRPSSPVASGSYSTPTVTPPSTLDTDLVSSVDPSRIRSRWLDQILASPDQRPKHLSELAVSYMSQVLKTYPKMMLRQGGLPPLIHHSQAEGERIPVPLANCLSLVRMWENRAPGSEMIAIQTIKWEMERLFREVSSFYGTYEQMELLAAFQAYLIYSIMLFFSSSEDGKSVTDRTVMINLQELACRVAQTGLVCAAELSHCRPRWESWIVASAKRRTLYIMYFLDNVYCTLNHIPCHIAEELGSLLAPASKALWEARTKEKWEREYDIHLAAWNGGGLRIGELWASRERGTATQQERIQRWLESVDEYGMMYFSVSAMIHGL</sequence>
<gene>
    <name evidence="8" type="ORF">GLOTRDRAFT_36217</name>
</gene>
<dbReference type="HOGENOM" id="CLU_044368_0_0_1"/>
<dbReference type="AlphaFoldDB" id="S7QHP2"/>
<dbReference type="SMART" id="SM00066">
    <property type="entry name" value="GAL4"/>
    <property type="match status" value="1"/>
</dbReference>
<evidence type="ECO:0000313" key="8">
    <source>
        <dbReference type="EMBL" id="EPQ58763.1"/>
    </source>
</evidence>
<evidence type="ECO:0000256" key="1">
    <source>
        <dbReference type="ARBA" id="ARBA00022723"/>
    </source>
</evidence>
<keyword evidence="3" id="KW-0805">Transcription regulation</keyword>
<keyword evidence="1" id="KW-0479">Metal-binding</keyword>
<organism evidence="8 9">
    <name type="scientific">Gloeophyllum trabeum (strain ATCC 11539 / FP-39264 / Madison 617)</name>
    <name type="common">Brown rot fungus</name>
    <dbReference type="NCBI Taxonomy" id="670483"/>
    <lineage>
        <taxon>Eukaryota</taxon>
        <taxon>Fungi</taxon>
        <taxon>Dikarya</taxon>
        <taxon>Basidiomycota</taxon>
        <taxon>Agaricomycotina</taxon>
        <taxon>Agaricomycetes</taxon>
        <taxon>Gloeophyllales</taxon>
        <taxon>Gloeophyllaceae</taxon>
        <taxon>Gloeophyllum</taxon>
    </lineage>
</organism>
<dbReference type="PROSITE" id="PS50048">
    <property type="entry name" value="ZN2_CY6_FUNGAL_2"/>
    <property type="match status" value="1"/>
</dbReference>
<feature type="domain" description="Zn(2)-C6 fungal-type" evidence="7">
    <location>
        <begin position="6"/>
        <end position="36"/>
    </location>
</feature>
<keyword evidence="9" id="KW-1185">Reference proteome</keyword>
<evidence type="ECO:0000313" key="9">
    <source>
        <dbReference type="Proteomes" id="UP000030669"/>
    </source>
</evidence>
<dbReference type="OMA" id="MPRTIAN"/>
<evidence type="ECO:0000259" key="7">
    <source>
        <dbReference type="PROSITE" id="PS50048"/>
    </source>
</evidence>
<keyword evidence="5" id="KW-0539">Nucleus</keyword>
<dbReference type="PANTHER" id="PTHR47660">
    <property type="entry name" value="TRANSCRIPTION FACTOR WITH C2H2 AND ZN(2)-CYS(6) DNA BINDING DOMAIN (EUROFUNG)-RELATED-RELATED"/>
    <property type="match status" value="1"/>
</dbReference>